<keyword evidence="9" id="KW-1185">Reference proteome</keyword>
<name>A0A5R9GJ76_9BACL</name>
<dbReference type="InterPro" id="IPR006059">
    <property type="entry name" value="SBP"/>
</dbReference>
<evidence type="ECO:0000256" key="5">
    <source>
        <dbReference type="ARBA" id="ARBA00023288"/>
    </source>
</evidence>
<evidence type="ECO:0000313" key="8">
    <source>
        <dbReference type="EMBL" id="TLS51645.1"/>
    </source>
</evidence>
<feature type="signal peptide" evidence="7">
    <location>
        <begin position="1"/>
        <end position="33"/>
    </location>
</feature>
<keyword evidence="5" id="KW-0449">Lipoprotein</keyword>
<keyword evidence="1" id="KW-1003">Cell membrane</keyword>
<dbReference type="AlphaFoldDB" id="A0A5R9GJ76"/>
<keyword evidence="3" id="KW-0472">Membrane</keyword>
<evidence type="ECO:0000256" key="4">
    <source>
        <dbReference type="ARBA" id="ARBA00023139"/>
    </source>
</evidence>
<accession>A0A5R9GJ76</accession>
<feature type="chain" id="PRO_5039473328" evidence="7">
    <location>
        <begin position="34"/>
        <end position="538"/>
    </location>
</feature>
<dbReference type="Pfam" id="PF13416">
    <property type="entry name" value="SBP_bac_8"/>
    <property type="match status" value="1"/>
</dbReference>
<proteinExistence type="predicted"/>
<dbReference type="PANTHER" id="PTHR43649:SF33">
    <property type="entry name" value="POLYGALACTURONAN_RHAMNOGALACTURONAN-BINDING PROTEIN YTCQ"/>
    <property type="match status" value="1"/>
</dbReference>
<dbReference type="EMBL" id="VCIW01000008">
    <property type="protein sequence ID" value="TLS51645.1"/>
    <property type="molecule type" value="Genomic_DNA"/>
</dbReference>
<evidence type="ECO:0000256" key="1">
    <source>
        <dbReference type="ARBA" id="ARBA00022475"/>
    </source>
</evidence>
<sequence length="538" mass="60715">MVQIMRRLVVMPKKRTFAAWVSLIVALSFVLSACSSGDSGSGGAASETPAEASSGDPAPAPADAAPKLLEYDVVAEYQNLPDENPTMKDKLVMEKFNIKTDTNYITLAEGLEKLSVLFASGNYPDYIPNLNHEAEVKRWGEAGFLVPLSDHMDALSEYRKWWTDEEWNVVTQFAQNPDGKLYYLPAKNYRSHSKAWIYRKDVFDALGLKFPETLDELYAALKAIKAAYPDSVPISNRGKDGVIGIAVNAYRLPGDMWYGFEGFYRDPDANDEVMYAQATDKFRESLKFINKLYKEDLIEKEFPTMTTEQWTQRGVSGRSFIMYDYATRAAYFQNLMQDTPEAQWDWAPVTISTGDKPGFVDRELPFFSYGPIVTNKVEGERLDRLLEYFNWAASPEGVKFHTLGVEGETYEVVDGKPQYSNGAADKHEMFQKTGFIEFLVTDPEYVASNEDRQTDLAVSEAFKDKPFVPFTAFNLSAEDRETANSLITGVTDIAEQFYVKAIMGQVDVNDDAVWNQYVQELNQAGLTQLLELHRKSAQ</sequence>
<protein>
    <submittedName>
        <fullName evidence="8">Extracellular solute-binding protein</fullName>
    </submittedName>
</protein>
<evidence type="ECO:0000256" key="2">
    <source>
        <dbReference type="ARBA" id="ARBA00022729"/>
    </source>
</evidence>
<comment type="caution">
    <text evidence="8">The sequence shown here is derived from an EMBL/GenBank/DDBJ whole genome shotgun (WGS) entry which is preliminary data.</text>
</comment>
<keyword evidence="4" id="KW-0564">Palmitate</keyword>
<evidence type="ECO:0000313" key="9">
    <source>
        <dbReference type="Proteomes" id="UP000309676"/>
    </source>
</evidence>
<evidence type="ECO:0000256" key="6">
    <source>
        <dbReference type="SAM" id="MobiDB-lite"/>
    </source>
</evidence>
<dbReference type="Gene3D" id="3.40.190.10">
    <property type="entry name" value="Periplasmic binding protein-like II"/>
    <property type="match status" value="2"/>
</dbReference>
<evidence type="ECO:0000256" key="3">
    <source>
        <dbReference type="ARBA" id="ARBA00023136"/>
    </source>
</evidence>
<evidence type="ECO:0000256" key="7">
    <source>
        <dbReference type="SAM" id="SignalP"/>
    </source>
</evidence>
<gene>
    <name evidence="8" type="ORF">FE782_14165</name>
</gene>
<dbReference type="SUPFAM" id="SSF53850">
    <property type="entry name" value="Periplasmic binding protein-like II"/>
    <property type="match status" value="1"/>
</dbReference>
<keyword evidence="2 7" id="KW-0732">Signal</keyword>
<dbReference type="PROSITE" id="PS51257">
    <property type="entry name" value="PROKAR_LIPOPROTEIN"/>
    <property type="match status" value="1"/>
</dbReference>
<dbReference type="PANTHER" id="PTHR43649">
    <property type="entry name" value="ARABINOSE-BINDING PROTEIN-RELATED"/>
    <property type="match status" value="1"/>
</dbReference>
<reference evidence="8 9" key="1">
    <citation type="submission" date="2019-05" db="EMBL/GenBank/DDBJ databases">
        <authorList>
            <person name="Narsing Rao M.P."/>
            <person name="Li W.J."/>
        </authorList>
    </citation>
    <scope>NUCLEOTIDE SEQUENCE [LARGE SCALE GENOMIC DNA]</scope>
    <source>
        <strain evidence="8 9">SYSU_K30003</strain>
    </source>
</reference>
<dbReference type="InterPro" id="IPR050490">
    <property type="entry name" value="Bact_solute-bd_prot1"/>
</dbReference>
<organism evidence="8 9">
    <name type="scientific">Paenibacillus antri</name>
    <dbReference type="NCBI Taxonomy" id="2582848"/>
    <lineage>
        <taxon>Bacteria</taxon>
        <taxon>Bacillati</taxon>
        <taxon>Bacillota</taxon>
        <taxon>Bacilli</taxon>
        <taxon>Bacillales</taxon>
        <taxon>Paenibacillaceae</taxon>
        <taxon>Paenibacillus</taxon>
    </lineage>
</organism>
<feature type="region of interest" description="Disordered" evidence="6">
    <location>
        <begin position="40"/>
        <end position="61"/>
    </location>
</feature>
<dbReference type="Proteomes" id="UP000309676">
    <property type="component" value="Unassembled WGS sequence"/>
</dbReference>